<gene>
    <name evidence="6" type="ORF">A9Q93_12515</name>
</gene>
<keyword evidence="2" id="KW-0813">Transport</keyword>
<dbReference type="PANTHER" id="PTHR30222:SF17">
    <property type="entry name" value="SPERMIDINE_PUTRESCINE-BINDING PERIPLASMIC PROTEIN"/>
    <property type="match status" value="1"/>
</dbReference>
<protein>
    <submittedName>
        <fullName evidence="6">Spermidine/putrescine ABC transporter substrate-binding protein</fullName>
    </submittedName>
</protein>
<feature type="signal peptide" evidence="5">
    <location>
        <begin position="1"/>
        <end position="22"/>
    </location>
</feature>
<dbReference type="PRINTS" id="PR00909">
    <property type="entry name" value="SPERMDNBNDNG"/>
</dbReference>
<evidence type="ECO:0000256" key="1">
    <source>
        <dbReference type="ARBA" id="ARBA00004418"/>
    </source>
</evidence>
<dbReference type="Proteomes" id="UP000196102">
    <property type="component" value="Unassembled WGS sequence"/>
</dbReference>
<evidence type="ECO:0000256" key="3">
    <source>
        <dbReference type="ARBA" id="ARBA00022729"/>
    </source>
</evidence>
<accession>A0A1Z8AKB8</accession>
<feature type="non-terminal residue" evidence="6">
    <location>
        <position position="356"/>
    </location>
</feature>
<feature type="chain" id="PRO_5012351456" evidence="5">
    <location>
        <begin position="23"/>
        <end position="356"/>
    </location>
</feature>
<keyword evidence="3 5" id="KW-0732">Signal</keyword>
<dbReference type="InterPro" id="IPR001188">
    <property type="entry name" value="Sperm_putr-bd"/>
</dbReference>
<dbReference type="SUPFAM" id="SSF53850">
    <property type="entry name" value="Periplasmic binding protein-like II"/>
    <property type="match status" value="1"/>
</dbReference>
<evidence type="ECO:0000256" key="5">
    <source>
        <dbReference type="SAM" id="SignalP"/>
    </source>
</evidence>
<dbReference type="Gene3D" id="3.40.190.10">
    <property type="entry name" value="Periplasmic binding protein-like II"/>
    <property type="match status" value="2"/>
</dbReference>
<comment type="subcellular location">
    <subcellularLocation>
        <location evidence="1">Periplasm</location>
    </subcellularLocation>
</comment>
<dbReference type="GO" id="GO:0019808">
    <property type="term" value="F:polyamine binding"/>
    <property type="evidence" value="ECO:0007669"/>
    <property type="project" value="InterPro"/>
</dbReference>
<name>A0A1Z8AKB8_9FLAO</name>
<dbReference type="PANTHER" id="PTHR30222">
    <property type="entry name" value="SPERMIDINE/PUTRESCINE-BINDING PERIPLASMIC PROTEIN"/>
    <property type="match status" value="1"/>
</dbReference>
<sequence>MKKTTLLTAGLIVSLTSGTLMAQDTLKILTWKGYAPKALVEKFEKQTGLKVEVTYSNNEEMVAKLRATRGAGFDIAQPSQDRISSVQAKYKIYKALDYSKINESAVITSMLDAVKKNTKVKNESFGVPHVYGTSGLIVNTKMAPNASDYSDLLNKQYDGKISYRLKRPTLIGVAFAKGGNPFEKYSDVSAYKALMEGVAADLIKAKPLAKNYYANGDALLELMRSGEVHVSMGWDNGGWKLHKENPDIDFVAPKSGALGWIDTFAIPAKAKNVEGAYKWINFMLEAKNAAYFTNKESYGTASKGANEFLNKEIKANFERSYSKADLDNINWYPPVPAKLEKIEGKLLDKVKASSSM</sequence>
<dbReference type="EMBL" id="MAAX01000190">
    <property type="protein sequence ID" value="OUS10781.1"/>
    <property type="molecule type" value="Genomic_DNA"/>
</dbReference>
<comment type="caution">
    <text evidence="6">The sequence shown here is derived from an EMBL/GenBank/DDBJ whole genome shotgun (WGS) entry which is preliminary data.</text>
</comment>
<evidence type="ECO:0000313" key="7">
    <source>
        <dbReference type="Proteomes" id="UP000196102"/>
    </source>
</evidence>
<dbReference type="RefSeq" id="WP_303687787.1">
    <property type="nucleotide sequence ID" value="NZ_MAAX01000190.1"/>
</dbReference>
<evidence type="ECO:0000256" key="2">
    <source>
        <dbReference type="ARBA" id="ARBA00022448"/>
    </source>
</evidence>
<dbReference type="GO" id="GO:0042597">
    <property type="term" value="C:periplasmic space"/>
    <property type="evidence" value="ECO:0007669"/>
    <property type="project" value="UniProtKB-SubCell"/>
</dbReference>
<evidence type="ECO:0000313" key="6">
    <source>
        <dbReference type="EMBL" id="OUS10781.1"/>
    </source>
</evidence>
<dbReference type="InterPro" id="IPR006059">
    <property type="entry name" value="SBP"/>
</dbReference>
<organism evidence="6 7">
    <name type="scientific">Nonlabens dokdonensis</name>
    <dbReference type="NCBI Taxonomy" id="328515"/>
    <lineage>
        <taxon>Bacteria</taxon>
        <taxon>Pseudomonadati</taxon>
        <taxon>Bacteroidota</taxon>
        <taxon>Flavobacteriia</taxon>
        <taxon>Flavobacteriales</taxon>
        <taxon>Flavobacteriaceae</taxon>
        <taxon>Nonlabens</taxon>
    </lineage>
</organism>
<proteinExistence type="predicted"/>
<reference evidence="7" key="1">
    <citation type="journal article" date="2017" name="Proc. Natl. Acad. Sci. U.S.A.">
        <title>Simulation of Deepwater Horizon oil plume reveals substrate specialization within a complex community of hydrocarbon-degraders.</title>
        <authorList>
            <person name="Hu P."/>
            <person name="Dubinsky E.A."/>
            <person name="Probst A.J."/>
            <person name="Wang J."/>
            <person name="Sieber C.M.K."/>
            <person name="Tom L.M."/>
            <person name="Gardinali P."/>
            <person name="Banfield J.F."/>
            <person name="Atlas R.M."/>
            <person name="Andersen G.L."/>
        </authorList>
    </citation>
    <scope>NUCLEOTIDE SEQUENCE [LARGE SCALE GENOMIC DNA]</scope>
</reference>
<evidence type="ECO:0000256" key="4">
    <source>
        <dbReference type="ARBA" id="ARBA00022764"/>
    </source>
</evidence>
<keyword evidence="4" id="KW-0574">Periplasm</keyword>
<dbReference type="GO" id="GO:0015846">
    <property type="term" value="P:polyamine transport"/>
    <property type="evidence" value="ECO:0007669"/>
    <property type="project" value="InterPro"/>
</dbReference>
<dbReference type="Pfam" id="PF13416">
    <property type="entry name" value="SBP_bac_8"/>
    <property type="match status" value="1"/>
</dbReference>
<dbReference type="AlphaFoldDB" id="A0A1Z8AKB8"/>